<feature type="region of interest" description="Disordered" evidence="1">
    <location>
        <begin position="92"/>
        <end position="132"/>
    </location>
</feature>
<organism evidence="3 4">
    <name type="scientific">Branchiostoma belcheri</name>
    <name type="common">Amphioxus</name>
    <dbReference type="NCBI Taxonomy" id="7741"/>
    <lineage>
        <taxon>Eukaryota</taxon>
        <taxon>Metazoa</taxon>
        <taxon>Chordata</taxon>
        <taxon>Cephalochordata</taxon>
        <taxon>Leptocardii</taxon>
        <taxon>Amphioxiformes</taxon>
        <taxon>Branchiostomatidae</taxon>
        <taxon>Branchiostoma</taxon>
    </lineage>
</organism>
<dbReference type="Proteomes" id="UP000515135">
    <property type="component" value="Unplaced"/>
</dbReference>
<feature type="compositionally biased region" description="Basic and acidic residues" evidence="1">
    <location>
        <begin position="95"/>
        <end position="105"/>
    </location>
</feature>
<name>A0A6P4YBH2_BRABE</name>
<dbReference type="KEGG" id="bbel:109471554"/>
<feature type="transmembrane region" description="Helical" evidence="2">
    <location>
        <begin position="59"/>
        <end position="79"/>
    </location>
</feature>
<dbReference type="AlphaFoldDB" id="A0A6P4YBH2"/>
<keyword evidence="2" id="KW-0472">Membrane</keyword>
<reference evidence="4 5" key="1">
    <citation type="submission" date="2025-04" db="UniProtKB">
        <authorList>
            <consortium name="RefSeq"/>
        </authorList>
    </citation>
    <scope>IDENTIFICATION</scope>
    <source>
        <tissue evidence="4 5">Gonad</tissue>
    </source>
</reference>
<feature type="compositionally biased region" description="Acidic residues" evidence="1">
    <location>
        <begin position="106"/>
        <end position="128"/>
    </location>
</feature>
<keyword evidence="2" id="KW-0812">Transmembrane</keyword>
<dbReference type="RefSeq" id="XP_019626461.1">
    <property type="nucleotide sequence ID" value="XM_019770902.1"/>
</dbReference>
<feature type="region of interest" description="Disordered" evidence="1">
    <location>
        <begin position="1"/>
        <end position="26"/>
    </location>
</feature>
<keyword evidence="3" id="KW-1185">Reference proteome</keyword>
<protein>
    <submittedName>
        <fullName evidence="4">Uncharacterized protein LOC109471554 isoform X1</fullName>
    </submittedName>
    <submittedName>
        <fullName evidence="5">Uncharacterized protein LOC109471554 isoform X2</fullName>
    </submittedName>
</protein>
<sequence>MGKLTTESGAKTAPEDPPPYPLEPLPTKPVLQTNIVMPQPVPGVPPAPVRRCPKKCKTVSLLSVIAVLVVGLIVLGVLLGKKHMMMAGKHGCRGSGERGDMGRDCDEMEDMDDMDDSDEQDGEADGQDADQQGRYWISCGFMELGCRN</sequence>
<evidence type="ECO:0000313" key="3">
    <source>
        <dbReference type="Proteomes" id="UP000515135"/>
    </source>
</evidence>
<accession>A0A6P4YBH2</accession>
<dbReference type="GeneID" id="109471554"/>
<evidence type="ECO:0000256" key="1">
    <source>
        <dbReference type="SAM" id="MobiDB-lite"/>
    </source>
</evidence>
<proteinExistence type="predicted"/>
<evidence type="ECO:0000256" key="2">
    <source>
        <dbReference type="SAM" id="Phobius"/>
    </source>
</evidence>
<keyword evidence="2" id="KW-1133">Transmembrane helix</keyword>
<feature type="compositionally biased region" description="Pro residues" evidence="1">
    <location>
        <begin position="15"/>
        <end position="26"/>
    </location>
</feature>
<evidence type="ECO:0000313" key="4">
    <source>
        <dbReference type="RefSeq" id="XP_019626460.1"/>
    </source>
</evidence>
<dbReference type="RefSeq" id="XP_019626460.1">
    <property type="nucleotide sequence ID" value="XM_019770901.1"/>
</dbReference>
<evidence type="ECO:0000313" key="5">
    <source>
        <dbReference type="RefSeq" id="XP_019626461.1"/>
    </source>
</evidence>
<gene>
    <name evidence="4 5" type="primary">LOC109471554</name>
</gene>